<name>A0AC34GBD7_9BILA</name>
<dbReference type="Proteomes" id="UP000887579">
    <property type="component" value="Unplaced"/>
</dbReference>
<organism evidence="1 2">
    <name type="scientific">Panagrolaimus sp. ES5</name>
    <dbReference type="NCBI Taxonomy" id="591445"/>
    <lineage>
        <taxon>Eukaryota</taxon>
        <taxon>Metazoa</taxon>
        <taxon>Ecdysozoa</taxon>
        <taxon>Nematoda</taxon>
        <taxon>Chromadorea</taxon>
        <taxon>Rhabditida</taxon>
        <taxon>Tylenchina</taxon>
        <taxon>Panagrolaimomorpha</taxon>
        <taxon>Panagrolaimoidea</taxon>
        <taxon>Panagrolaimidae</taxon>
        <taxon>Panagrolaimus</taxon>
    </lineage>
</organism>
<reference evidence="2" key="1">
    <citation type="submission" date="2022-11" db="UniProtKB">
        <authorList>
            <consortium name="WormBaseParasite"/>
        </authorList>
    </citation>
    <scope>IDENTIFICATION</scope>
</reference>
<proteinExistence type="predicted"/>
<sequence length="184" mass="20401">MSVYFGTAIQPTGIKSILYGNFISAERQNLILVRSNRLDLCEYNDKCIKVIHEVSAKGKIVGCVKVKLNANDSKDCVAFLTTKLQLVIYSFDENGNAEIRVMGTIEKGIGNDSNTGVLMVALKKNAIVVHCKSSSIEYVTWEQSADTKKMVFVTKQYRRYAFIAGIAALDTEGMYLGESYFGLL</sequence>
<protein>
    <submittedName>
        <fullName evidence="2">Uncharacterized protein</fullName>
    </submittedName>
</protein>
<evidence type="ECO:0000313" key="2">
    <source>
        <dbReference type="WBParaSite" id="ES5_v2.g26771.t1"/>
    </source>
</evidence>
<evidence type="ECO:0000313" key="1">
    <source>
        <dbReference type="Proteomes" id="UP000887579"/>
    </source>
</evidence>
<dbReference type="WBParaSite" id="ES5_v2.g26771.t1">
    <property type="protein sequence ID" value="ES5_v2.g26771.t1"/>
    <property type="gene ID" value="ES5_v2.g26771"/>
</dbReference>
<accession>A0AC34GBD7</accession>